<organism evidence="1 2">
    <name type="scientific">Caligus rogercresseyi</name>
    <name type="common">Sea louse</name>
    <dbReference type="NCBI Taxonomy" id="217165"/>
    <lineage>
        <taxon>Eukaryota</taxon>
        <taxon>Metazoa</taxon>
        <taxon>Ecdysozoa</taxon>
        <taxon>Arthropoda</taxon>
        <taxon>Crustacea</taxon>
        <taxon>Multicrustacea</taxon>
        <taxon>Hexanauplia</taxon>
        <taxon>Copepoda</taxon>
        <taxon>Siphonostomatoida</taxon>
        <taxon>Caligidae</taxon>
        <taxon>Caligus</taxon>
    </lineage>
</organism>
<dbReference type="AlphaFoldDB" id="A0A7T8JW80"/>
<reference evidence="2" key="1">
    <citation type="submission" date="2021-01" db="EMBL/GenBank/DDBJ databases">
        <title>Caligus Genome Assembly.</title>
        <authorList>
            <person name="Gallardo-Escarate C."/>
        </authorList>
    </citation>
    <scope>NUCLEOTIDE SEQUENCE [LARGE SCALE GENOMIC DNA]</scope>
</reference>
<feature type="non-terminal residue" evidence="1">
    <location>
        <position position="1"/>
    </location>
</feature>
<proteinExistence type="predicted"/>
<protein>
    <submittedName>
        <fullName evidence="1">Uncharacterized protein</fullName>
    </submittedName>
</protein>
<dbReference type="EMBL" id="CP045905">
    <property type="protein sequence ID" value="QQP36744.1"/>
    <property type="molecule type" value="Genomic_DNA"/>
</dbReference>
<dbReference type="Proteomes" id="UP000595437">
    <property type="component" value="Chromosome 16"/>
</dbReference>
<keyword evidence="2" id="KW-1185">Reference proteome</keyword>
<gene>
    <name evidence="1" type="ORF">FKW44_021935</name>
</gene>
<accession>A0A7T8JW80</accession>
<name>A0A7T8JW80_CALRO</name>
<evidence type="ECO:0000313" key="2">
    <source>
        <dbReference type="Proteomes" id="UP000595437"/>
    </source>
</evidence>
<evidence type="ECO:0000313" key="1">
    <source>
        <dbReference type="EMBL" id="QQP36744.1"/>
    </source>
</evidence>
<sequence>RIGRVMSDTAWDKKTLDIHCTKPGAVHQARWMARNMKMYMFLKNCSIQLQYFLALFHTNY</sequence>